<dbReference type="RefSeq" id="WP_377140806.1">
    <property type="nucleotide sequence ID" value="NZ_JBHSFI010000008.1"/>
</dbReference>
<feature type="transmembrane region" description="Helical" evidence="2">
    <location>
        <begin position="376"/>
        <end position="400"/>
    </location>
</feature>
<dbReference type="InterPro" id="IPR011701">
    <property type="entry name" value="MFS"/>
</dbReference>
<dbReference type="Pfam" id="PF07690">
    <property type="entry name" value="MFS_1"/>
    <property type="match status" value="1"/>
</dbReference>
<feature type="transmembrane region" description="Helical" evidence="2">
    <location>
        <begin position="46"/>
        <end position="70"/>
    </location>
</feature>
<feature type="transmembrane region" description="Helical" evidence="2">
    <location>
        <begin position="141"/>
        <end position="165"/>
    </location>
</feature>
<protein>
    <submittedName>
        <fullName evidence="3">CynX/NimT family MFS transporter</fullName>
    </submittedName>
</protein>
<feature type="region of interest" description="Disordered" evidence="1">
    <location>
        <begin position="195"/>
        <end position="242"/>
    </location>
</feature>
<accession>A0ABV9HMM6</accession>
<evidence type="ECO:0000313" key="3">
    <source>
        <dbReference type="EMBL" id="MFC4631484.1"/>
    </source>
</evidence>
<reference evidence="4" key="1">
    <citation type="journal article" date="2019" name="Int. J. Syst. Evol. Microbiol.">
        <title>The Global Catalogue of Microorganisms (GCM) 10K type strain sequencing project: providing services to taxonomists for standard genome sequencing and annotation.</title>
        <authorList>
            <consortium name="The Broad Institute Genomics Platform"/>
            <consortium name="The Broad Institute Genome Sequencing Center for Infectious Disease"/>
            <person name="Wu L."/>
            <person name="Ma J."/>
        </authorList>
    </citation>
    <scope>NUCLEOTIDE SEQUENCE [LARGE SCALE GENOMIC DNA]</scope>
    <source>
        <strain evidence="4">CCUG 42722</strain>
    </source>
</reference>
<dbReference type="PANTHER" id="PTHR23523:SF2">
    <property type="entry name" value="2-NITROIMIDAZOLE TRANSPORTER"/>
    <property type="match status" value="1"/>
</dbReference>
<dbReference type="InterPro" id="IPR052524">
    <property type="entry name" value="MFS_Cyanate_Porter"/>
</dbReference>
<feature type="transmembrane region" description="Helical" evidence="2">
    <location>
        <begin position="292"/>
        <end position="311"/>
    </location>
</feature>
<keyword evidence="2" id="KW-0812">Transmembrane</keyword>
<comment type="caution">
    <text evidence="3">The sequence shown here is derived from an EMBL/GenBank/DDBJ whole genome shotgun (WGS) entry which is preliminary data.</text>
</comment>
<sequence length="434" mass="44126">MSNIRTAAGGSALLVAVLFFALNLRTPITSLPPVMADVATGLGLDQTLAGLLVGIPALCFSVVAPAASALIARAGPYSAVTVALVGVIAGTLIRSAGTGTPGVVAAFAGTVLLGSAITVGNVVVPVIIARDFPTRTALATGLYSSTMNLGSVFATSLTAPFAALVGWQGAVASWSLVAAAALVVWLVTTRRTTDPHVTRATRAPRTPGDDGGAPGETPAERLVDGPTGTPAPPPTERPDETWGGVVRRPITWALAVAFAGQSFSYFAVTAWLPELLRDLLDLSVTTAGNAAAPFQGLAIAGSVLVPLALAARVPMRGAAVTMGLLWVSLPAGLLLAPQWWLLWVSLAGIAQGGNFVVIFTLVALRCRTVAQIRRTVAAVQAFGYAVAAAAPAVIGAVHAASGGWNLVLLVLLGSTLTLGTAELLATRRPKYMRG</sequence>
<organism evidence="3 4">
    <name type="scientific">Promicromonospora alba</name>
    <dbReference type="NCBI Taxonomy" id="1616110"/>
    <lineage>
        <taxon>Bacteria</taxon>
        <taxon>Bacillati</taxon>
        <taxon>Actinomycetota</taxon>
        <taxon>Actinomycetes</taxon>
        <taxon>Micrococcales</taxon>
        <taxon>Promicromonosporaceae</taxon>
        <taxon>Promicromonospora</taxon>
    </lineage>
</organism>
<dbReference type="Proteomes" id="UP001596011">
    <property type="component" value="Unassembled WGS sequence"/>
</dbReference>
<evidence type="ECO:0000256" key="2">
    <source>
        <dbReference type="SAM" id="Phobius"/>
    </source>
</evidence>
<proteinExistence type="predicted"/>
<feature type="transmembrane region" description="Helical" evidence="2">
    <location>
        <begin position="250"/>
        <end position="272"/>
    </location>
</feature>
<feature type="transmembrane region" description="Helical" evidence="2">
    <location>
        <begin position="171"/>
        <end position="189"/>
    </location>
</feature>
<feature type="transmembrane region" description="Helical" evidence="2">
    <location>
        <begin position="103"/>
        <end position="129"/>
    </location>
</feature>
<feature type="transmembrane region" description="Helical" evidence="2">
    <location>
        <begin position="406"/>
        <end position="425"/>
    </location>
</feature>
<evidence type="ECO:0000256" key="1">
    <source>
        <dbReference type="SAM" id="MobiDB-lite"/>
    </source>
</evidence>
<dbReference type="EMBL" id="JBHSFI010000008">
    <property type="protein sequence ID" value="MFC4631484.1"/>
    <property type="molecule type" value="Genomic_DNA"/>
</dbReference>
<dbReference type="Gene3D" id="1.20.1250.20">
    <property type="entry name" value="MFS general substrate transporter like domains"/>
    <property type="match status" value="1"/>
</dbReference>
<feature type="transmembrane region" description="Helical" evidence="2">
    <location>
        <begin position="342"/>
        <end position="364"/>
    </location>
</feature>
<keyword evidence="4" id="KW-1185">Reference proteome</keyword>
<name>A0ABV9HMM6_9MICO</name>
<gene>
    <name evidence="3" type="ORF">ACFO6V_24785</name>
</gene>
<evidence type="ECO:0000313" key="4">
    <source>
        <dbReference type="Proteomes" id="UP001596011"/>
    </source>
</evidence>
<dbReference type="PANTHER" id="PTHR23523">
    <property type="match status" value="1"/>
</dbReference>
<keyword evidence="2" id="KW-0472">Membrane</keyword>
<dbReference type="InterPro" id="IPR036259">
    <property type="entry name" value="MFS_trans_sf"/>
</dbReference>
<feature type="transmembrane region" description="Helical" evidence="2">
    <location>
        <begin position="318"/>
        <end position="336"/>
    </location>
</feature>
<feature type="transmembrane region" description="Helical" evidence="2">
    <location>
        <begin position="77"/>
        <end position="97"/>
    </location>
</feature>
<keyword evidence="2" id="KW-1133">Transmembrane helix</keyword>
<dbReference type="SUPFAM" id="SSF103473">
    <property type="entry name" value="MFS general substrate transporter"/>
    <property type="match status" value="1"/>
</dbReference>